<name>A0A3A5H2Q6_9ACTN</name>
<dbReference type="RefSeq" id="WP_120058979.1">
    <property type="nucleotide sequence ID" value="NZ_QYRP01000002.1"/>
</dbReference>
<dbReference type="EMBL" id="QYRP01000002">
    <property type="protein sequence ID" value="RJS45076.1"/>
    <property type="molecule type" value="Genomic_DNA"/>
</dbReference>
<dbReference type="Gene3D" id="4.10.1080.10">
    <property type="entry name" value="TSP type-3 repeat"/>
    <property type="match status" value="1"/>
</dbReference>
<dbReference type="NCBIfam" id="NF038114">
    <property type="entry name" value="rightmost"/>
    <property type="match status" value="1"/>
</dbReference>
<protein>
    <recommendedName>
        <fullName evidence="4">HYR domain-containing protein</fullName>
    </recommendedName>
</protein>
<dbReference type="GO" id="GO:0005509">
    <property type="term" value="F:calcium ion binding"/>
    <property type="evidence" value="ECO:0007669"/>
    <property type="project" value="InterPro"/>
</dbReference>
<feature type="signal peptide" evidence="1">
    <location>
        <begin position="1"/>
        <end position="31"/>
    </location>
</feature>
<dbReference type="SUPFAM" id="SSF103647">
    <property type="entry name" value="TSP type-3 repeat"/>
    <property type="match status" value="1"/>
</dbReference>
<dbReference type="OrthoDB" id="5718261at2"/>
<evidence type="ECO:0008006" key="4">
    <source>
        <dbReference type="Google" id="ProtNLM"/>
    </source>
</evidence>
<dbReference type="Proteomes" id="UP000276542">
    <property type="component" value="Unassembled WGS sequence"/>
</dbReference>
<dbReference type="AlphaFoldDB" id="A0A3A5H2Q6"/>
<sequence length="575" mass="57713">MPTPSLLRTAASFSLAALALVAASLPLAAFADTVTNPDADIVVVEGVRTLTLEVGDSANISFTYGETGGDVKNGCNLTGSVHTLVLGVTSSTAGIADTPSTVTFGGCDGVPPVITVTGLVEGTTNLTFPFQSVATTQAATSADFNTSGAAFTVVVTDGEPEPVDTDADGVDDADDNCVNVANPGQDDSDGDGIGDACDDAIAPIVTVALVLPADGANGWFLNSPVDVAVSATDNVGVTSLDCSVDGAASSPVSNPGTVAVTGDGTHTVACTASDAQGNTGSDDAEARIDSVDPTIDHTLEPATPNGNGWFNTAVDVSFACDDVTSLIASCTGDTTLGEGADQEVTGTATDNAGRQTTDTASDIDIDLTDPTLGVSGLASGAYDVCATGAPARPSFAPADALSGLASSSDTWTPSAVPSGVGTYSYEATATDNADNSVTESRVYTVTYGGAFSGVLQPINPDGSSRFKLGSTIPVKFRLTCNGAPISDAVSSLTVKKYDGSADAGVDETISTSAATTGNLFRYDSAAGQYIFNLSTKSGYLNPGATTPTAFTTGSWVLTIRLDDGTYRNVTIQLVK</sequence>
<organism evidence="2 3">
    <name type="scientific">Nocardioides cavernaquae</name>
    <dbReference type="NCBI Taxonomy" id="2321396"/>
    <lineage>
        <taxon>Bacteria</taxon>
        <taxon>Bacillati</taxon>
        <taxon>Actinomycetota</taxon>
        <taxon>Actinomycetes</taxon>
        <taxon>Propionibacteriales</taxon>
        <taxon>Nocardioidaceae</taxon>
        <taxon>Nocardioides</taxon>
    </lineage>
</organism>
<evidence type="ECO:0000313" key="3">
    <source>
        <dbReference type="Proteomes" id="UP000276542"/>
    </source>
</evidence>
<accession>A0A3A5H2Q6</accession>
<gene>
    <name evidence="2" type="ORF">D4739_01655</name>
</gene>
<comment type="caution">
    <text evidence="2">The sequence shown here is derived from an EMBL/GenBank/DDBJ whole genome shotgun (WGS) entry which is preliminary data.</text>
</comment>
<dbReference type="InterPro" id="IPR028974">
    <property type="entry name" value="TSP_type-3_rpt"/>
</dbReference>
<proteinExistence type="predicted"/>
<keyword evidence="3" id="KW-1185">Reference proteome</keyword>
<keyword evidence="1" id="KW-0732">Signal</keyword>
<reference evidence="3" key="1">
    <citation type="submission" date="2018-09" db="EMBL/GenBank/DDBJ databases">
        <authorList>
            <person name="Zhu H."/>
        </authorList>
    </citation>
    <scope>NUCLEOTIDE SEQUENCE [LARGE SCALE GENOMIC DNA]</scope>
    <source>
        <strain evidence="3">K1W22B-1</strain>
    </source>
</reference>
<evidence type="ECO:0000313" key="2">
    <source>
        <dbReference type="EMBL" id="RJS45076.1"/>
    </source>
</evidence>
<evidence type="ECO:0000256" key="1">
    <source>
        <dbReference type="SAM" id="SignalP"/>
    </source>
</evidence>
<feature type="chain" id="PRO_5017440047" description="HYR domain-containing protein" evidence="1">
    <location>
        <begin position="32"/>
        <end position="575"/>
    </location>
</feature>